<evidence type="ECO:0000259" key="2">
    <source>
        <dbReference type="Pfam" id="PF15608"/>
    </source>
</evidence>
<organism evidence="3 4">
    <name type="scientific">Paenibacillus borealis</name>
    <dbReference type="NCBI Taxonomy" id="160799"/>
    <lineage>
        <taxon>Bacteria</taxon>
        <taxon>Bacillati</taxon>
        <taxon>Bacillota</taxon>
        <taxon>Bacilli</taxon>
        <taxon>Bacillales</taxon>
        <taxon>Paenibacillaceae</taxon>
        <taxon>Paenibacillus</taxon>
    </lineage>
</organism>
<proteinExistence type="predicted"/>
<dbReference type="RefSeq" id="WP_042210168.1">
    <property type="nucleotide sequence ID" value="NZ_CP009285.1"/>
</dbReference>
<reference evidence="3" key="1">
    <citation type="submission" date="2014-08" db="EMBL/GenBank/DDBJ databases">
        <title>Comparative genomics of the Paenibacillus odorifer group.</title>
        <authorList>
            <person name="den Bakker H.C."/>
            <person name="Tsai Y.-C.Y.-C."/>
            <person name="Martin N."/>
            <person name="Korlach J."/>
            <person name="Wiedmann M."/>
        </authorList>
    </citation>
    <scope>NUCLEOTIDE SEQUENCE [LARGE SCALE GENOMIC DNA]</scope>
    <source>
        <strain evidence="3">DSM 13188</strain>
    </source>
</reference>
<dbReference type="OrthoDB" id="1663315at2"/>
<dbReference type="HOGENOM" id="CLU_032640_1_0_9"/>
<gene>
    <name evidence="3" type="ORF">PBOR_01870</name>
</gene>
<feature type="domain" description="PELOTA RNA-binding" evidence="2">
    <location>
        <begin position="298"/>
        <end position="377"/>
    </location>
</feature>
<dbReference type="PIRSF" id="PIRSF020979">
    <property type="entry name" value="UCP020979"/>
    <property type="match status" value="1"/>
</dbReference>
<evidence type="ECO:0000313" key="4">
    <source>
        <dbReference type="Proteomes" id="UP000029518"/>
    </source>
</evidence>
<evidence type="ECO:0000313" key="3">
    <source>
        <dbReference type="EMBL" id="AIQ55850.1"/>
    </source>
</evidence>
<evidence type="ECO:0000259" key="1">
    <source>
        <dbReference type="Pfam" id="PF11202"/>
    </source>
</evidence>
<sequence>MKGIEFEEIMNRRISPPVPLGSYPASDVTFLLKDLSNVSLERGTAEREEAIQSGVHYSEMLPVEYQPTEQYIELFHETLRHTARKVALAVAVVSEMIVAQRGTANTVLVSLARAGTPIGVLIKRYILERYAADLPHYSISIIRGKGIDENAVLYMLQQHGSDADLQFIDGWTGKGAIRQVLIEACEGMYNKYGIRLNDDLAVLADPGYCSGTFGTREDYLIPSACLNSTVSGLMSRTVLRDDLIGPEEFHGAKFYKEWLDSDLSNVFVEAVTPYFREVAAEGLKLAEEMQADPPEITWQGLADIRSIQETFGIDNINLVKPGVGETTRVLLRRVPWKILVDSMDNPNLRHILLLAADRGVPVEVFPGLTYSCCGIIKPLKGESE</sequence>
<dbReference type="EMBL" id="CP009285">
    <property type="protein sequence ID" value="AIQ55850.1"/>
    <property type="molecule type" value="Genomic_DNA"/>
</dbReference>
<dbReference type="Pfam" id="PF11202">
    <property type="entry name" value="StiP"/>
    <property type="match status" value="1"/>
</dbReference>
<keyword evidence="4" id="KW-1185">Reference proteome</keyword>
<dbReference type="InterPro" id="IPR011215">
    <property type="entry name" value="StiP_N"/>
</dbReference>
<dbReference type="Proteomes" id="UP000029518">
    <property type="component" value="Chromosome"/>
</dbReference>
<dbReference type="InterPro" id="IPR028157">
    <property type="entry name" value="PELOTA_dom"/>
</dbReference>
<name>A0A089L6Y0_PAEBO</name>
<dbReference type="AlphaFoldDB" id="A0A089L6Y0"/>
<dbReference type="KEGG" id="pbd:PBOR_01870"/>
<dbReference type="InterPro" id="IPR048336">
    <property type="entry name" value="StiP-like"/>
</dbReference>
<protein>
    <submittedName>
        <fullName evidence="3">Uncharacterized protein</fullName>
    </submittedName>
</protein>
<dbReference type="Pfam" id="PF15608">
    <property type="entry name" value="PELOTA_1"/>
    <property type="match status" value="1"/>
</dbReference>
<feature type="domain" description="Cysteine protease StiP N-terminal" evidence="1">
    <location>
        <begin position="21"/>
        <end position="271"/>
    </location>
</feature>
<accession>A0A089L6Y0</accession>